<dbReference type="Proteomes" id="UP000831701">
    <property type="component" value="Chromosome 4"/>
</dbReference>
<protein>
    <submittedName>
        <fullName evidence="1">Uncharacterized protein</fullName>
    </submittedName>
</protein>
<accession>A0ACB8WZE8</accession>
<sequence>MQTGRQADRQTDRQAGGKAGRQADRQTETDRRKADRQERQEAGRQTGRQADRQDRQTDRQAGRQDRQTDRQAGRQTGRYQVLYQPSRKCSKFRLPVHRLMGAMTTTNLKREKRFHNKRWKAFQTESSHPIRMTPPPPVPKPRARYTRNSGSSTPSLDRELSSENVQPAFSNGVHLNTDEDAPPLPPVGRSGHGVVFPTLAGVTDIITTNIPSLAGLASSISGSVPPASAPSPLPSIDSMAKSIATHIPSLAGVASTVVNPVADSASSTTPIPAATSDAASLDGLISSLANIPSLAASVSNVANPAIPSAPPPPQPTGAAGDSHTDVGALSHLVMSTLQKDAGVTLPPLEGAAEPAEEVPVFRISPHAIREDNPYITVLACWASHEEADSDSSNEEEDPGVSPGPCGADAPVEGNPGPSSSTNNLPSIPSSRLVPTRPPPPPPRPPSQSGKLLKQKIPRHSVLWATLDGQLMSLWKKRTDQFSEVLFHVSSITNVKKQDKGRFSVYFRKKHYDFMAHSDEVHSGWVTSLLASRGQPSPAPPKLHGQITIKETRSRAYAAVWGHDLWIYSNKEGFQLGIASFSVPLNVATVKSTGKHSFTLITPYKSFNLSVDSSKDLSVWLDSLSSSIRSALSCSQVALRLWENPDNKVCGDCGSANPEWASVNLLLVICQACAGQHRALGSSLSKIRSLKMDNKIWTEPLIQLFITYGNRLANQVWAPAVPAAEQLRPEASDEERSKFIQDKYSRGRYRRVHALTSSLSLMDQRLRQVVCGDDIEETMSLICSGAKVCQSDPQSPSPIVLAERAGQALQTELLRLNEYTEVPTYLPQSANRRPDSSPSGEEEEELHGKLEEDRFLFSLENNSAACDVLDLREVLSVFLKDGPAHEFEMVTLSDQLICASDSQEALMSHLVHILKVILPGGVSYAEVCGASAVSKVCVVEVGGASSHSDAWLLLWEEGVSIHPVHRHTQQTLRMELSMLGRHEMDPSENIIRINTADRSVSLRFEEQHSCQSWFNHLQRVLTNQRAAPQRPVANHSSAHQSLYPLMDTTGSVPAAIERCISHITAHGLKVEGVYRRCGLAVKVTQLVEALMTSPSTAPLESDEQGVLDAGSALKQFIRQQESLIPNRDRQQWLHAAVISDERSRFSAYRQLLRQLSDDNRATLNALFGHFYMVQVFSQVNKMSAQNLALVLVPTLFQTLNQDLLRLTREFIIHHTLLFLTPEGENSEEEEQITVF</sequence>
<gene>
    <name evidence="1" type="ORF">L3Q82_006663</name>
</gene>
<dbReference type="EMBL" id="CM041534">
    <property type="protein sequence ID" value="KAI3373370.1"/>
    <property type="molecule type" value="Genomic_DNA"/>
</dbReference>
<organism evidence="1 2">
    <name type="scientific">Scortum barcoo</name>
    <name type="common">barcoo grunter</name>
    <dbReference type="NCBI Taxonomy" id="214431"/>
    <lineage>
        <taxon>Eukaryota</taxon>
        <taxon>Metazoa</taxon>
        <taxon>Chordata</taxon>
        <taxon>Craniata</taxon>
        <taxon>Vertebrata</taxon>
        <taxon>Euteleostomi</taxon>
        <taxon>Actinopterygii</taxon>
        <taxon>Neopterygii</taxon>
        <taxon>Teleostei</taxon>
        <taxon>Neoteleostei</taxon>
        <taxon>Acanthomorphata</taxon>
        <taxon>Eupercaria</taxon>
        <taxon>Centrarchiformes</taxon>
        <taxon>Terapontoidei</taxon>
        <taxon>Terapontidae</taxon>
        <taxon>Scortum</taxon>
    </lineage>
</organism>
<comment type="caution">
    <text evidence="1">The sequence shown here is derived from an EMBL/GenBank/DDBJ whole genome shotgun (WGS) entry which is preliminary data.</text>
</comment>
<keyword evidence="2" id="KW-1185">Reference proteome</keyword>
<evidence type="ECO:0000313" key="1">
    <source>
        <dbReference type="EMBL" id="KAI3373370.1"/>
    </source>
</evidence>
<evidence type="ECO:0000313" key="2">
    <source>
        <dbReference type="Proteomes" id="UP000831701"/>
    </source>
</evidence>
<name>A0ACB8WZE8_9TELE</name>
<proteinExistence type="predicted"/>
<reference evidence="1" key="1">
    <citation type="submission" date="2022-04" db="EMBL/GenBank/DDBJ databases">
        <title>Jade perch genome.</title>
        <authorList>
            <person name="Chao B."/>
        </authorList>
    </citation>
    <scope>NUCLEOTIDE SEQUENCE</scope>
    <source>
        <strain evidence="1">CB-2022</strain>
    </source>
</reference>